<gene>
    <name evidence="4" type="ORF">AWC38_SpisGene22087</name>
</gene>
<comment type="caution">
    <text evidence="4">The sequence shown here is derived from an EMBL/GenBank/DDBJ whole genome shotgun (WGS) entry which is preliminary data.</text>
</comment>
<proteinExistence type="inferred from homology"/>
<reference evidence="5" key="1">
    <citation type="journal article" date="2017" name="bioRxiv">
        <title>Comparative analysis of the genomes of Stylophora pistillata and Acropora digitifera provides evidence for extensive differences between species of corals.</title>
        <authorList>
            <person name="Voolstra C.R."/>
            <person name="Li Y."/>
            <person name="Liew Y.J."/>
            <person name="Baumgarten S."/>
            <person name="Zoccola D."/>
            <person name="Flot J.-F."/>
            <person name="Tambutte S."/>
            <person name="Allemand D."/>
            <person name="Aranda M."/>
        </authorList>
    </citation>
    <scope>NUCLEOTIDE SEQUENCE [LARGE SCALE GENOMIC DNA]</scope>
</reference>
<organism evidence="4 5">
    <name type="scientific">Stylophora pistillata</name>
    <name type="common">Smooth cauliflower coral</name>
    <dbReference type="NCBI Taxonomy" id="50429"/>
    <lineage>
        <taxon>Eukaryota</taxon>
        <taxon>Metazoa</taxon>
        <taxon>Cnidaria</taxon>
        <taxon>Anthozoa</taxon>
        <taxon>Hexacorallia</taxon>
        <taxon>Scleractinia</taxon>
        <taxon>Astrocoeniina</taxon>
        <taxon>Pocilloporidae</taxon>
        <taxon>Stylophora</taxon>
    </lineage>
</organism>
<dbReference type="Pfam" id="PF04628">
    <property type="entry name" value="Sedlin_N"/>
    <property type="match status" value="1"/>
</dbReference>
<evidence type="ECO:0000256" key="2">
    <source>
        <dbReference type="ARBA" id="ARBA00006626"/>
    </source>
</evidence>
<evidence type="ECO:0000313" key="4">
    <source>
        <dbReference type="EMBL" id="PFX13801.1"/>
    </source>
</evidence>
<name>A0A2B4R825_STYPI</name>
<comment type="similarity">
    <text evidence="2">Belongs to the TRAPP small subunits family. Sedlin subfamily.</text>
</comment>
<protein>
    <submittedName>
        <fullName evidence="4">Putative trafficking protein particle complex subunit 2</fullName>
    </submittedName>
</protein>
<accession>A0A2B4R825</accession>
<keyword evidence="3" id="KW-0931">ER-Golgi transport</keyword>
<dbReference type="AlphaFoldDB" id="A0A2B4R825"/>
<dbReference type="Proteomes" id="UP000225706">
    <property type="component" value="Unassembled WGS sequence"/>
</dbReference>
<dbReference type="STRING" id="50429.A0A2B4R825"/>
<evidence type="ECO:0000256" key="1">
    <source>
        <dbReference type="ARBA" id="ARBA00004556"/>
    </source>
</evidence>
<sequence>MLGNYYFAIVGHRDNPVLEMEFNTPTKSLDSSQGRESYKRDDHRHLNQFIAHAALDLVDESMWTTTGMELRPSPEWNFSLPYKYMFKQECSHGVRCIKTSYEVRMNRDKNKLAVYKLYPPRFNRRPAMPHTFGLKHRWTYFLRTLPNVQDILEPLEEAISQVLIPAIVGRKCSKLDRDVLALPVRLGGLSLSNPCHEAAREHASSIQVTSSLVEHIMAQTHQQPDESLIASGRQAVKDGKAEELSEIADNLKQIASRKTKRALELAQEKGSSVWLIVLPLQEHGFNLSKRDFRDAVKLRYDWPFDDIPSVCACGENFTVDHAMICKRGGFVIQRHNELRDLEADLLSIVCTDVEVEPVLQDITEEQLSRGSNRAQDARLDVRARGFWDPQSSAFFDVRVCHPNAESYKDQEPQQIYRIHENDKKRLYSRRVLDIQ</sequence>
<dbReference type="EMBL" id="LSMT01000893">
    <property type="protein sequence ID" value="PFX13801.1"/>
    <property type="molecule type" value="Genomic_DNA"/>
</dbReference>
<keyword evidence="3" id="KW-0813">Transport</keyword>
<comment type="subcellular location">
    <subcellularLocation>
        <location evidence="1">Cytoplasm</location>
        <location evidence="1">Perinuclear region</location>
    </subcellularLocation>
</comment>
<dbReference type="PANTHER" id="PTHR12403">
    <property type="entry name" value="TRAFFICKING PROTEIN PARTICLE COMPLEX SUBUNIT 2"/>
    <property type="match status" value="1"/>
</dbReference>
<dbReference type="InterPro" id="IPR011012">
    <property type="entry name" value="Longin-like_dom_sf"/>
</dbReference>
<dbReference type="GO" id="GO:0048471">
    <property type="term" value="C:perinuclear region of cytoplasm"/>
    <property type="evidence" value="ECO:0007669"/>
    <property type="project" value="UniProtKB-SubCell"/>
</dbReference>
<evidence type="ECO:0000256" key="3">
    <source>
        <dbReference type="ARBA" id="ARBA00022892"/>
    </source>
</evidence>
<dbReference type="SUPFAM" id="SSF64356">
    <property type="entry name" value="SNARE-like"/>
    <property type="match status" value="1"/>
</dbReference>
<dbReference type="OrthoDB" id="10252102at2759"/>
<dbReference type="InterPro" id="IPR006722">
    <property type="entry name" value="Sedlin"/>
</dbReference>
<dbReference type="GO" id="GO:0006888">
    <property type="term" value="P:endoplasmic reticulum to Golgi vesicle-mediated transport"/>
    <property type="evidence" value="ECO:0007669"/>
    <property type="project" value="InterPro"/>
</dbReference>
<keyword evidence="5" id="KW-1185">Reference proteome</keyword>
<evidence type="ECO:0000313" key="5">
    <source>
        <dbReference type="Proteomes" id="UP000225706"/>
    </source>
</evidence>
<dbReference type="Gene3D" id="3.30.450.70">
    <property type="match status" value="1"/>
</dbReference>